<dbReference type="Gene3D" id="2.60.40.4070">
    <property type="match status" value="1"/>
</dbReference>
<dbReference type="SUPFAM" id="SSF74853">
    <property type="entry name" value="Lamin A/C globular tail domain"/>
    <property type="match status" value="2"/>
</dbReference>
<dbReference type="Proteomes" id="UP000061382">
    <property type="component" value="Chromosome"/>
</dbReference>
<protein>
    <recommendedName>
        <fullName evidence="3">LTD domain-containing protein</fullName>
    </recommendedName>
</protein>
<keyword evidence="5" id="KW-1185">Reference proteome</keyword>
<feature type="domain" description="LTD" evidence="3">
    <location>
        <begin position="569"/>
        <end position="697"/>
    </location>
</feature>
<organism evidence="4 5">
    <name type="scientific">Rufibacter tibetensis</name>
    <dbReference type="NCBI Taxonomy" id="512763"/>
    <lineage>
        <taxon>Bacteria</taxon>
        <taxon>Pseudomonadati</taxon>
        <taxon>Bacteroidota</taxon>
        <taxon>Cytophagia</taxon>
        <taxon>Cytophagales</taxon>
        <taxon>Hymenobacteraceae</taxon>
        <taxon>Rufibacter</taxon>
    </lineage>
</organism>
<dbReference type="InterPro" id="IPR001322">
    <property type="entry name" value="Lamin_tail_dom"/>
</dbReference>
<evidence type="ECO:0000313" key="5">
    <source>
        <dbReference type="Proteomes" id="UP000061382"/>
    </source>
</evidence>
<proteinExistence type="predicted"/>
<reference evidence="4 5" key="1">
    <citation type="submission" date="2015-08" db="EMBL/GenBank/DDBJ databases">
        <title>Complete genome sequence of Rufibacter tibetensis strain 1351t, a radiation-resistant bacterium from tibet plateau.</title>
        <authorList>
            <person name="Dai J."/>
        </authorList>
    </citation>
    <scope>NUCLEOTIDE SEQUENCE [LARGE SCALE GENOMIC DNA]</scope>
    <source>
        <strain evidence="4 5">1351</strain>
    </source>
</reference>
<dbReference type="KEGG" id="rti:DC20_11150"/>
<dbReference type="InterPro" id="IPR014755">
    <property type="entry name" value="Cu-Rt/internalin_Ig-like"/>
</dbReference>
<gene>
    <name evidence="4" type="ORF">DC20_11150</name>
</gene>
<name>A0A0P0CCG9_9BACT</name>
<dbReference type="Pfam" id="PF00932">
    <property type="entry name" value="LTD"/>
    <property type="match status" value="2"/>
</dbReference>
<dbReference type="Gene3D" id="2.60.40.1260">
    <property type="entry name" value="Lamin Tail domain"/>
    <property type="match status" value="1"/>
</dbReference>
<evidence type="ECO:0000256" key="1">
    <source>
        <dbReference type="ARBA" id="ARBA00022729"/>
    </source>
</evidence>
<feature type="signal peptide" evidence="2">
    <location>
        <begin position="1"/>
        <end position="22"/>
    </location>
</feature>
<dbReference type="Pfam" id="PF13205">
    <property type="entry name" value="Big_5"/>
    <property type="match status" value="1"/>
</dbReference>
<dbReference type="Gene3D" id="2.60.40.1220">
    <property type="match status" value="2"/>
</dbReference>
<evidence type="ECO:0000259" key="3">
    <source>
        <dbReference type="PROSITE" id="PS51841"/>
    </source>
</evidence>
<dbReference type="PATRIC" id="fig|512763.3.peg.2454"/>
<feature type="domain" description="LTD" evidence="3">
    <location>
        <begin position="306"/>
        <end position="428"/>
    </location>
</feature>
<accession>A0A0P0CCG9</accession>
<dbReference type="AlphaFoldDB" id="A0A0P0CCG9"/>
<dbReference type="OrthoDB" id="9758406at2"/>
<dbReference type="RefSeq" id="WP_062543900.1">
    <property type="nucleotide sequence ID" value="NZ_CP012643.1"/>
</dbReference>
<keyword evidence="1 2" id="KW-0732">Signal</keyword>
<dbReference type="InterPro" id="IPR036415">
    <property type="entry name" value="Lamin_tail_dom_sf"/>
</dbReference>
<evidence type="ECO:0000313" key="4">
    <source>
        <dbReference type="EMBL" id="ALI99420.1"/>
    </source>
</evidence>
<dbReference type="EMBL" id="CP012643">
    <property type="protein sequence ID" value="ALI99420.1"/>
    <property type="molecule type" value="Genomic_DNA"/>
</dbReference>
<dbReference type="STRING" id="512763.DC20_11150"/>
<feature type="chain" id="PRO_5006042510" description="LTD domain-containing protein" evidence="2">
    <location>
        <begin position="23"/>
        <end position="855"/>
    </location>
</feature>
<dbReference type="InterPro" id="IPR032812">
    <property type="entry name" value="SbsA_Ig"/>
</dbReference>
<sequence>MRQFFLAFILTIAILPALQAQIQESFSDGDFTQRPVWAGDTDHFRVNTIGQLQSNGPTATGSTLHLATTNTLATNTQWEFYAQLAFATSSGNYAEVHLISDQPDLKGALRGYFVRMGGTEDDISLYRKDGASATKIIDGPDKALVSSDTKLWIRVTRTATHDWTLEVDLTGTRQKYEVLGRSQDARYTTTRYAGVLFRYSQANAQRFYFDDFTVKQIGGLSLLNSVATNARTVELTFSAPVSQIEATNTSYYRVNERLLPANAEWQATSPQKVRLQFNEDLETGRNYLEVLRMIDAEGNAAQNLTITFAYTPTALPGDVRLTEIYADVNPLQDLPAAEFIEIYNRSNKTFNLAGWKYSDATASAGVFPDYLLRPGAYLIICAARDTILYKSFGPVLGLATFPSLNDSGDDVELFDANGQLIDLVRYSNSWYRETAKKEGGWSLELLNVNSACVGGSQWKASESPMGGTPGKVNSVQVVDKEAPVLQQIAATTATTILLQFNEPLDSAEALQLNRYIISPGMAVQQVRVAGSLTEVELILTTPLRENERYAVTVQGLKDCSGNVTPTVQKTVVMPAAPKQGEVVINEILFNPRTGGVDFVEVVNRSSNHLNLQNWKLANRSAGAVANSRNVSAQSLVLAPGGYLVFTSDPEILLREYPSGHPERFVQMGSMPSFPDEAGNVVLLLPNQEIMDEVAYQSKQHFKLISDAEGVSLERITLAGPSAPENFHSAATTVKATPGYENSQSQEIVASARKLSMHPKTITPDGDGVDDALLLRFRMAQPGYVAHVTIYDTHGRPIRKLSNNTLLGAENVLQWDGLTDAGTKAAIGYYIVLVELFNLQGQKEVLKETAVVGGRF</sequence>
<dbReference type="PROSITE" id="PS51841">
    <property type="entry name" value="LTD"/>
    <property type="match status" value="2"/>
</dbReference>
<evidence type="ECO:0000256" key="2">
    <source>
        <dbReference type="SAM" id="SignalP"/>
    </source>
</evidence>